<gene>
    <name evidence="4" type="ORF">Lste_1961</name>
</gene>
<dbReference type="OrthoDB" id="5652472at2"/>
<reference evidence="4 5" key="1">
    <citation type="submission" date="2015-11" db="EMBL/GenBank/DDBJ databases">
        <title>Genomic analysis of 38 Legionella species identifies large and diverse effector repertoires.</title>
        <authorList>
            <person name="Burstein D."/>
            <person name="Amaro F."/>
            <person name="Zusman T."/>
            <person name="Lifshitz Z."/>
            <person name="Cohen O."/>
            <person name="Gilbert J.A."/>
            <person name="Pupko T."/>
            <person name="Shuman H.A."/>
            <person name="Segal G."/>
        </authorList>
    </citation>
    <scope>NUCLEOTIDE SEQUENCE [LARGE SCALE GENOMIC DNA]</scope>
    <source>
        <strain evidence="4 5">IMVS3376</strain>
    </source>
</reference>
<feature type="compositionally biased region" description="Low complexity" evidence="2">
    <location>
        <begin position="424"/>
        <end position="435"/>
    </location>
</feature>
<evidence type="ECO:0000313" key="4">
    <source>
        <dbReference type="EMBL" id="KTD68803.1"/>
    </source>
</evidence>
<keyword evidence="5" id="KW-1185">Reference proteome</keyword>
<dbReference type="EMBL" id="LNYY01000019">
    <property type="protein sequence ID" value="KTD68803.1"/>
    <property type="molecule type" value="Genomic_DNA"/>
</dbReference>
<feature type="coiled-coil region" evidence="1">
    <location>
        <begin position="79"/>
        <end position="194"/>
    </location>
</feature>
<comment type="caution">
    <text evidence="4">The sequence shown here is derived from an EMBL/GenBank/DDBJ whole genome shotgun (WGS) entry which is preliminary data.</text>
</comment>
<organism evidence="4 5">
    <name type="scientific">Legionella steelei</name>
    <dbReference type="NCBI Taxonomy" id="947033"/>
    <lineage>
        <taxon>Bacteria</taxon>
        <taxon>Pseudomonadati</taxon>
        <taxon>Pseudomonadota</taxon>
        <taxon>Gammaproteobacteria</taxon>
        <taxon>Legionellales</taxon>
        <taxon>Legionellaceae</taxon>
        <taxon>Legionella</taxon>
    </lineage>
</organism>
<feature type="region of interest" description="Disordered" evidence="2">
    <location>
        <begin position="394"/>
        <end position="435"/>
    </location>
</feature>
<keyword evidence="1" id="KW-0175">Coiled coil</keyword>
<evidence type="ECO:0000256" key="2">
    <source>
        <dbReference type="SAM" id="MobiDB-lite"/>
    </source>
</evidence>
<feature type="region of interest" description="Disordered" evidence="2">
    <location>
        <begin position="531"/>
        <end position="557"/>
    </location>
</feature>
<dbReference type="InterPro" id="IPR041463">
    <property type="entry name" value="LidA_long_CC"/>
</dbReference>
<feature type="domain" description="LidA long coiled-coil" evidence="3">
    <location>
        <begin position="210"/>
        <end position="380"/>
    </location>
</feature>
<dbReference type="Gene3D" id="6.10.140.2010">
    <property type="match status" value="1"/>
</dbReference>
<dbReference type="AlphaFoldDB" id="A0A0W0ZJ72"/>
<accession>A0A0W0ZJ72</accession>
<dbReference type="Proteomes" id="UP000054926">
    <property type="component" value="Unassembled WGS sequence"/>
</dbReference>
<feature type="compositionally biased region" description="Polar residues" evidence="2">
    <location>
        <begin position="541"/>
        <end position="557"/>
    </location>
</feature>
<sequence>MTIAKRSLAEMLKQEKLSPEEMNALDQKLGDAIKSKFGDDPTFDPNSSINLSHFGLQGPDSLRRFLLTPAGETTTERLVTEKEREREIEAERLLQYQEEIRMEAQRRAFLHWLLTEEEAESQKAQYELIAMQQEKTLKDEQKAQQKAATPQSSKALEARIEDYNKQIDKLMDELEALDKRTDRLKQDRKLINNKYNAMQNSLADAPKFVQKTDKEIQAEIVKLQREADKIADSMMTPGLSDEEVYKKGDQLNAITAKIANLNDILASKKVDGKQFVDANGKPSSYEKAAFVIPKNQKIVKDPDGNYYLIKNGKDLKDLSDTEKNDAREAFKLEKKDIQVVKDVIKDTQQAALHSNTASMAQVKTDKLMVQNQINAMASARASLTKALTQQLAHDGLPMHPPKSSFTAGTQPSLISLPPTPSPTQSPKVTSTPVPTPQQVYQSAFVQTLGKAKQHGSQMTWGKLFTFVDKIENEDEKKEAEKFLNKELENIKMKDKPTTLEKIKAMLKSTPVPEVTMNAFLAHMEKFENAYKPSVTAEKSPLAQQQRQEPVSPSATNT</sequence>
<protein>
    <submittedName>
        <fullName evidence="4">Coiled coil protein</fullName>
    </submittedName>
</protein>
<dbReference type="RefSeq" id="WP_058510863.1">
    <property type="nucleotide sequence ID" value="NZ_LNYY01000019.1"/>
</dbReference>
<evidence type="ECO:0000259" key="3">
    <source>
        <dbReference type="Pfam" id="PF18641"/>
    </source>
</evidence>
<proteinExistence type="predicted"/>
<dbReference type="PATRIC" id="fig|947033.5.peg.2083"/>
<dbReference type="STRING" id="947033.Lste_1961"/>
<evidence type="ECO:0000313" key="5">
    <source>
        <dbReference type="Proteomes" id="UP000054926"/>
    </source>
</evidence>
<evidence type="ECO:0000256" key="1">
    <source>
        <dbReference type="SAM" id="Coils"/>
    </source>
</evidence>
<name>A0A0W0ZJ72_9GAMM</name>
<dbReference type="Pfam" id="PF18641">
    <property type="entry name" value="LidA_Long_CC"/>
    <property type="match status" value="1"/>
</dbReference>